<organism evidence="7 8">
    <name type="scientific">Sarocladium strictum</name>
    <name type="common">Black bundle disease fungus</name>
    <name type="synonym">Acremonium strictum</name>
    <dbReference type="NCBI Taxonomy" id="5046"/>
    <lineage>
        <taxon>Eukaryota</taxon>
        <taxon>Fungi</taxon>
        <taxon>Dikarya</taxon>
        <taxon>Ascomycota</taxon>
        <taxon>Pezizomycotina</taxon>
        <taxon>Sordariomycetes</taxon>
        <taxon>Hypocreomycetidae</taxon>
        <taxon>Hypocreales</taxon>
        <taxon>Sarocladiaceae</taxon>
        <taxon>Sarocladium</taxon>
    </lineage>
</organism>
<feature type="region of interest" description="Disordered" evidence="5">
    <location>
        <begin position="137"/>
        <end position="220"/>
    </location>
</feature>
<comment type="subcellular location">
    <subcellularLocation>
        <location evidence="1">Nucleus</location>
    </subcellularLocation>
</comment>
<dbReference type="GO" id="GO:0005634">
    <property type="term" value="C:nucleus"/>
    <property type="evidence" value="ECO:0007669"/>
    <property type="project" value="UniProtKB-SubCell"/>
</dbReference>
<evidence type="ECO:0000313" key="8">
    <source>
        <dbReference type="Proteomes" id="UP001175261"/>
    </source>
</evidence>
<dbReference type="InterPro" id="IPR037802">
    <property type="entry name" value="SGF29"/>
</dbReference>
<feature type="domain" description="SGF29 C-terminal" evidence="6">
    <location>
        <begin position="218"/>
        <end position="361"/>
    </location>
</feature>
<evidence type="ECO:0000313" key="7">
    <source>
        <dbReference type="EMBL" id="KAK0387484.1"/>
    </source>
</evidence>
<evidence type="ECO:0000256" key="1">
    <source>
        <dbReference type="ARBA" id="ARBA00004123"/>
    </source>
</evidence>
<gene>
    <name evidence="7" type="ORF">NLU13_5796</name>
</gene>
<dbReference type="PANTHER" id="PTHR21539:SF0">
    <property type="entry name" value="SAGA-ASSOCIATED FACTOR 29"/>
    <property type="match status" value="1"/>
</dbReference>
<protein>
    <recommendedName>
        <fullName evidence="6">SGF29 C-terminal domain-containing protein</fullName>
    </recommendedName>
</protein>
<dbReference type="GO" id="GO:0000124">
    <property type="term" value="C:SAGA complex"/>
    <property type="evidence" value="ECO:0007669"/>
    <property type="project" value="InterPro"/>
</dbReference>
<dbReference type="PROSITE" id="PS51518">
    <property type="entry name" value="SGF29_C"/>
    <property type="match status" value="1"/>
</dbReference>
<keyword evidence="2" id="KW-0805">Transcription regulation</keyword>
<dbReference type="InterPro" id="IPR047287">
    <property type="entry name" value="Tudor_SGF29_rpt2"/>
</dbReference>
<evidence type="ECO:0000256" key="4">
    <source>
        <dbReference type="ARBA" id="ARBA00023242"/>
    </source>
</evidence>
<feature type="compositionally biased region" description="Basic and acidic residues" evidence="5">
    <location>
        <begin position="156"/>
        <end position="191"/>
    </location>
</feature>
<evidence type="ECO:0000259" key="6">
    <source>
        <dbReference type="PROSITE" id="PS51518"/>
    </source>
</evidence>
<keyword evidence="8" id="KW-1185">Reference proteome</keyword>
<feature type="region of interest" description="Disordered" evidence="5">
    <location>
        <begin position="1"/>
        <end position="22"/>
    </location>
</feature>
<evidence type="ECO:0000256" key="5">
    <source>
        <dbReference type="SAM" id="MobiDB-lite"/>
    </source>
</evidence>
<proteinExistence type="predicted"/>
<dbReference type="InterPro" id="IPR047288">
    <property type="entry name" value="Tudor_SGF29_rpt1"/>
</dbReference>
<dbReference type="EMBL" id="JAPDFR010000004">
    <property type="protein sequence ID" value="KAK0387484.1"/>
    <property type="molecule type" value="Genomic_DNA"/>
</dbReference>
<dbReference type="Gene3D" id="2.30.30.140">
    <property type="match status" value="1"/>
</dbReference>
<name>A0AA39L8A6_SARSR</name>
<feature type="compositionally biased region" description="Gly residues" evidence="5">
    <location>
        <begin position="204"/>
        <end position="213"/>
    </location>
</feature>
<comment type="caution">
    <text evidence="7">The sequence shown here is derived from an EMBL/GenBank/DDBJ whole genome shotgun (WGS) entry which is preliminary data.</text>
</comment>
<keyword evidence="3" id="KW-0804">Transcription</keyword>
<evidence type="ECO:0000256" key="2">
    <source>
        <dbReference type="ARBA" id="ARBA00023015"/>
    </source>
</evidence>
<dbReference type="AlphaFoldDB" id="A0AA39L8A6"/>
<dbReference type="PANTHER" id="PTHR21539">
    <property type="entry name" value="SAGA-ASSOCIATED FACTOR 29"/>
    <property type="match status" value="1"/>
</dbReference>
<reference evidence="7" key="1">
    <citation type="submission" date="2022-10" db="EMBL/GenBank/DDBJ databases">
        <title>Determination and structural analysis of whole genome sequence of Sarocladium strictum F4-1.</title>
        <authorList>
            <person name="Hu L."/>
            <person name="Jiang Y."/>
        </authorList>
    </citation>
    <scope>NUCLEOTIDE SEQUENCE</scope>
    <source>
        <strain evidence="7">F4-1</strain>
    </source>
</reference>
<keyword evidence="4" id="KW-0539">Nucleus</keyword>
<dbReference type="InterPro" id="IPR010750">
    <property type="entry name" value="SGF29_tudor-like_dom"/>
</dbReference>
<dbReference type="Pfam" id="PF07039">
    <property type="entry name" value="SGF29_Tudor"/>
    <property type="match status" value="1"/>
</dbReference>
<evidence type="ECO:0000256" key="3">
    <source>
        <dbReference type="ARBA" id="ARBA00023163"/>
    </source>
</evidence>
<sequence length="361" mass="39261">MSSRNKRGANRINNGNSGHGEEANIWENCKPALHDIIASINADNDNLNQLLEMDKQVGAMDSDRIPGSKLKSMEEACRKGVKNADNCVTKLQAVITQLEIIKGVVDAKEGQEAAAAGPSGKRGGRGDSATVAALYDFDNAGESPGPSPLGGSTSRKYGERANARDRERERDKDRARSREREKDRDRERDSMPPKADSVEPQGSVGSGAGGSSGGNRKSQAVFTKGDSVAFRPVASADPVSDWILGKVAQVIGEGKARRYKVLDVEPEDPSKQKEYRTTAKSMIAITPASQAKGLKPWEAGQIVLALYPNTTTFYKAEVHSMEDEADVEEGEEPKVNLKFEGENDLDTVQQVERRFVIEYRP</sequence>
<dbReference type="CDD" id="cd20393">
    <property type="entry name" value="Tudor_SGF29_rpt1"/>
    <property type="match status" value="1"/>
</dbReference>
<accession>A0AA39L8A6</accession>
<dbReference type="CDD" id="cd20394">
    <property type="entry name" value="Tudor_SGF29_rpt2"/>
    <property type="match status" value="1"/>
</dbReference>
<dbReference type="Proteomes" id="UP001175261">
    <property type="component" value="Unassembled WGS sequence"/>
</dbReference>